<organism evidence="1 2">
    <name type="scientific">Anoxybacterium hadale</name>
    <dbReference type="NCBI Taxonomy" id="3408580"/>
    <lineage>
        <taxon>Bacteria</taxon>
        <taxon>Bacillati</taxon>
        <taxon>Bacillota</taxon>
        <taxon>Clostridia</taxon>
        <taxon>Peptostreptococcales</taxon>
        <taxon>Anaerovoracaceae</taxon>
        <taxon>Anoxybacterium</taxon>
    </lineage>
</organism>
<proteinExistence type="predicted"/>
<reference evidence="1" key="1">
    <citation type="submission" date="2019-08" db="EMBL/GenBank/DDBJ databases">
        <title>Genome sequence of Clostridiales bacterium MT110.</title>
        <authorList>
            <person name="Cao J."/>
        </authorList>
    </citation>
    <scope>NUCLEOTIDE SEQUENCE</scope>
    <source>
        <strain evidence="1">MT110</strain>
    </source>
</reference>
<evidence type="ECO:0000313" key="1">
    <source>
        <dbReference type="EMBL" id="QOX63905.1"/>
    </source>
</evidence>
<accession>A0ACD1ABQ5</accession>
<dbReference type="Proteomes" id="UP000594014">
    <property type="component" value="Chromosome"/>
</dbReference>
<evidence type="ECO:0000313" key="2">
    <source>
        <dbReference type="Proteomes" id="UP000594014"/>
    </source>
</evidence>
<protein>
    <submittedName>
        <fullName evidence="1">Uncharacterized protein</fullName>
    </submittedName>
</protein>
<gene>
    <name evidence="1" type="ORF">FRZ06_11465</name>
</gene>
<dbReference type="EMBL" id="CP042469">
    <property type="protein sequence ID" value="QOX63905.1"/>
    <property type="molecule type" value="Genomic_DNA"/>
</dbReference>
<sequence length="490" mass="57008">MFDVMVSNNGINADSKGKEIIFVSDLHFDFTKGKYKPKAALQMKDDFITFVKERYSNYLLCIAGDFFNRYEKTLDFVKEMEKNKINGFFVLGNHDFWNNGEKSHQDLINIFSSETQDNQYFKFLSTGKKYYWHDICVIGDTGWTSFRRRKRRVNLKQFMELPDATKVRDFNPTNIIELHEKWVNFANTVLKQEEKVLIITHFPMVDFTQEDKDCWWSSTTELKGDNSWRIFGHTHHMKEQQNNNVSFQRGYDNRDIEDLRFMGLKQYSSYSFGKLEKAEENKNLTVKPNFESISTHYSPAMVEDEGSELELVSTIKRRGYKRCSANSYNFAVLANDMDSYLERVQRVISGYLKDTYIGYILSGRISKRTVDAIYNSIIILEGKDFSDVRAFITAAVITGYVFNGMPFLIDSMRPLDNYDIMRFWLMFLTIKQYGIDVDSIGSVRSDKSQSISFGNVQLFLPEVNGLSLEVSDVEALIQQTPLLSQPAVFL</sequence>
<keyword evidence="2" id="KW-1185">Reference proteome</keyword>
<name>A0ACD1ABQ5_9FIRM</name>